<keyword evidence="3" id="KW-1185">Reference proteome</keyword>
<feature type="transmembrane region" description="Helical" evidence="1">
    <location>
        <begin position="66"/>
        <end position="93"/>
    </location>
</feature>
<feature type="transmembrane region" description="Helical" evidence="1">
    <location>
        <begin position="32"/>
        <end position="54"/>
    </location>
</feature>
<feature type="transmembrane region" description="Helical" evidence="1">
    <location>
        <begin position="105"/>
        <end position="132"/>
    </location>
</feature>
<reference evidence="2 3" key="1">
    <citation type="submission" date="2019-02" db="EMBL/GenBank/DDBJ databases">
        <title>Deep-cultivation of Planctomycetes and their phenomic and genomic characterization uncovers novel biology.</title>
        <authorList>
            <person name="Wiegand S."/>
            <person name="Jogler M."/>
            <person name="Boedeker C."/>
            <person name="Pinto D."/>
            <person name="Vollmers J."/>
            <person name="Rivas-Marin E."/>
            <person name="Kohn T."/>
            <person name="Peeters S.H."/>
            <person name="Heuer A."/>
            <person name="Rast P."/>
            <person name="Oberbeckmann S."/>
            <person name="Bunk B."/>
            <person name="Jeske O."/>
            <person name="Meyerdierks A."/>
            <person name="Storesund J.E."/>
            <person name="Kallscheuer N."/>
            <person name="Luecker S."/>
            <person name="Lage O.M."/>
            <person name="Pohl T."/>
            <person name="Merkel B.J."/>
            <person name="Hornburger P."/>
            <person name="Mueller R.-W."/>
            <person name="Bruemmer F."/>
            <person name="Labrenz M."/>
            <person name="Spormann A.M."/>
            <person name="Op den Camp H."/>
            <person name="Overmann J."/>
            <person name="Amann R."/>
            <person name="Jetten M.S.M."/>
            <person name="Mascher T."/>
            <person name="Medema M.H."/>
            <person name="Devos D.P."/>
            <person name="Kaster A.-K."/>
            <person name="Ovreas L."/>
            <person name="Rohde M."/>
            <person name="Galperin M.Y."/>
            <person name="Jogler C."/>
        </authorList>
    </citation>
    <scope>NUCLEOTIDE SEQUENCE [LARGE SCALE GENOMIC DNA]</scope>
    <source>
        <strain evidence="2 3">ETA_A8</strain>
    </source>
</reference>
<accession>A0A517YAT4</accession>
<sequence>MDDFPVIVEVIPKPDLGISSRMSYVQWFVEVVGTPTLLLLFVATIVALGLIVLLRFRGRGSAASTAVLLLMTLPLLVGTFAFLAATSISLRIVAVAGETSDAMAWFAYGATTAMLSANCFLPILLFGSYVLLSMGMRGDPLKRASAPIVTVLK</sequence>
<keyword evidence="1" id="KW-1133">Transmembrane helix</keyword>
<dbReference type="KEGG" id="aagg:ETAA8_24370"/>
<evidence type="ECO:0000313" key="2">
    <source>
        <dbReference type="EMBL" id="QDU27350.1"/>
    </source>
</evidence>
<keyword evidence="1" id="KW-0472">Membrane</keyword>
<evidence type="ECO:0000256" key="1">
    <source>
        <dbReference type="SAM" id="Phobius"/>
    </source>
</evidence>
<dbReference type="Proteomes" id="UP000315017">
    <property type="component" value="Chromosome"/>
</dbReference>
<proteinExistence type="predicted"/>
<evidence type="ECO:0000313" key="3">
    <source>
        <dbReference type="Proteomes" id="UP000315017"/>
    </source>
</evidence>
<organism evidence="2 3">
    <name type="scientific">Anatilimnocola aggregata</name>
    <dbReference type="NCBI Taxonomy" id="2528021"/>
    <lineage>
        <taxon>Bacteria</taxon>
        <taxon>Pseudomonadati</taxon>
        <taxon>Planctomycetota</taxon>
        <taxon>Planctomycetia</taxon>
        <taxon>Pirellulales</taxon>
        <taxon>Pirellulaceae</taxon>
        <taxon>Anatilimnocola</taxon>
    </lineage>
</organism>
<gene>
    <name evidence="2" type="ORF">ETAA8_24370</name>
</gene>
<dbReference type="EMBL" id="CP036274">
    <property type="protein sequence ID" value="QDU27350.1"/>
    <property type="molecule type" value="Genomic_DNA"/>
</dbReference>
<dbReference type="AlphaFoldDB" id="A0A517YAT4"/>
<name>A0A517YAT4_9BACT</name>
<protein>
    <submittedName>
        <fullName evidence="2">Uncharacterized protein</fullName>
    </submittedName>
</protein>
<keyword evidence="1" id="KW-0812">Transmembrane</keyword>
<dbReference type="RefSeq" id="WP_145088198.1">
    <property type="nucleotide sequence ID" value="NZ_CP036274.1"/>
</dbReference>